<dbReference type="InterPro" id="IPR032237">
    <property type="entry name" value="Cas9_PI"/>
</dbReference>
<proteinExistence type="predicted"/>
<protein>
    <recommendedName>
        <fullName evidence="1">CRISPR-associated endonuclease Cas9 PAM-interacting domain-containing protein</fullName>
    </recommendedName>
</protein>
<accession>A0A849XXN2</accession>
<dbReference type="EMBL" id="JABWDC010000016">
    <property type="protein sequence ID" value="NUN86145.1"/>
    <property type="molecule type" value="Genomic_DNA"/>
</dbReference>
<name>A0A849XXN2_9FIRM</name>
<comment type="caution">
    <text evidence="2">The sequence shown here is derived from an EMBL/GenBank/DDBJ whole genome shotgun (WGS) entry which is preliminary data.</text>
</comment>
<evidence type="ECO:0000313" key="2">
    <source>
        <dbReference type="EMBL" id="NUN86145.1"/>
    </source>
</evidence>
<evidence type="ECO:0000259" key="1">
    <source>
        <dbReference type="Pfam" id="PF16595"/>
    </source>
</evidence>
<reference evidence="2 3" key="1">
    <citation type="submission" date="2020-04" db="EMBL/GenBank/DDBJ databases">
        <authorList>
            <person name="Pieper L."/>
        </authorList>
    </citation>
    <scope>NUCLEOTIDE SEQUENCE [LARGE SCALE GENOMIC DNA]</scope>
    <source>
        <strain evidence="2 3">F22</strain>
    </source>
</reference>
<dbReference type="Proteomes" id="UP000554488">
    <property type="component" value="Unassembled WGS sequence"/>
</dbReference>
<gene>
    <name evidence="2" type="ORF">HUU93_05905</name>
</gene>
<evidence type="ECO:0000313" key="3">
    <source>
        <dbReference type="Proteomes" id="UP000554488"/>
    </source>
</evidence>
<dbReference type="AlphaFoldDB" id="A0A849XXN2"/>
<dbReference type="RefSeq" id="WP_175305519.1">
    <property type="nucleotide sequence ID" value="NZ_JABWDC010000016.1"/>
</dbReference>
<feature type="domain" description="CRISPR-associated endonuclease Cas9 PAM-interacting" evidence="1">
    <location>
        <begin position="24"/>
        <end position="196"/>
    </location>
</feature>
<dbReference type="Pfam" id="PF16595">
    <property type="entry name" value="Cas9_PI"/>
    <property type="match status" value="1"/>
</dbReference>
<sequence length="232" mass="26031">MERIYRACGWKNLRVTYAAFEDGGAFWKQTIYSPREKSKLIATKSDRPAEIYGGYSSQTFANFFVYEVMKKKVKQLRFGAVPAAIASKSDPDTYNAMLEMYARGLAKTAKEKFVRIVRARVLKNTMIELYGERFRIAGEKQVYPVRQMPLAIDEMYLLKGVETIVAAGNAGASARIDFEKTAESLVGFWDLLLEKLPVNYPKLTVRRYGNPSSSSPKSKVCVAGAGFEGTIN</sequence>
<reference evidence="2 3" key="2">
    <citation type="submission" date="2020-07" db="EMBL/GenBank/DDBJ databases">
        <title>Bacterial metabolism rescues the inhibition of intestinal drug absorption by food and drug additives.</title>
        <authorList>
            <person name="Zou L."/>
            <person name="Spanogiannopoulos P."/>
            <person name="Chien H.-C."/>
            <person name="Pieper L.M."/>
            <person name="Cai W."/>
            <person name="Khuri N."/>
            <person name="Pottel J."/>
            <person name="Vora B."/>
            <person name="Ni Z."/>
            <person name="Tsakalozou E."/>
            <person name="Zhang W."/>
            <person name="Shoichet B.K."/>
            <person name="Giacomini K.M."/>
            <person name="Turnbaugh P.J."/>
        </authorList>
    </citation>
    <scope>NUCLEOTIDE SEQUENCE [LARGE SCALE GENOMIC DNA]</scope>
    <source>
        <strain evidence="2 3">F22</strain>
    </source>
</reference>
<organism evidence="2 3">
    <name type="scientific">Coprococcus comes</name>
    <dbReference type="NCBI Taxonomy" id="410072"/>
    <lineage>
        <taxon>Bacteria</taxon>
        <taxon>Bacillati</taxon>
        <taxon>Bacillota</taxon>
        <taxon>Clostridia</taxon>
        <taxon>Lachnospirales</taxon>
        <taxon>Lachnospiraceae</taxon>
        <taxon>Coprococcus</taxon>
    </lineage>
</organism>